<dbReference type="Gene3D" id="3.30.830.10">
    <property type="entry name" value="Metalloenzyme, LuxS/M16 peptidase-like"/>
    <property type="match status" value="2"/>
</dbReference>
<dbReference type="EMBL" id="LT906453">
    <property type="protein sequence ID" value="SNV24010.1"/>
    <property type="molecule type" value="Genomic_DNA"/>
</dbReference>
<dbReference type="Pfam" id="PF00675">
    <property type="entry name" value="Peptidase_M16"/>
    <property type="match status" value="1"/>
</dbReference>
<dbReference type="GO" id="GO:0046872">
    <property type="term" value="F:metal ion binding"/>
    <property type="evidence" value="ECO:0007669"/>
    <property type="project" value="InterPro"/>
</dbReference>
<dbReference type="STRING" id="1121387.GCA_000429885_00326"/>
<dbReference type="PANTHER" id="PTHR43690:SF17">
    <property type="entry name" value="PROTEIN YHJJ"/>
    <property type="match status" value="1"/>
</dbReference>
<feature type="domain" description="Peptidase M16 N-terminal" evidence="6">
    <location>
        <begin position="17"/>
        <end position="134"/>
    </location>
</feature>
<dbReference type="Pfam" id="PF05193">
    <property type="entry name" value="Peptidase_M16_C"/>
    <property type="match status" value="1"/>
</dbReference>
<evidence type="ECO:0000313" key="8">
    <source>
        <dbReference type="EMBL" id="SNV24010.1"/>
    </source>
</evidence>
<protein>
    <submittedName>
        <fullName evidence="8">Protease 3</fullName>
        <ecNumber evidence="8">3.4.24.55</ecNumber>
    </submittedName>
</protein>
<dbReference type="Proteomes" id="UP000242637">
    <property type="component" value="Chromosome 1"/>
</dbReference>
<dbReference type="AlphaFoldDB" id="A0A239VQG4"/>
<dbReference type="InterPro" id="IPR050626">
    <property type="entry name" value="Peptidase_M16"/>
</dbReference>
<keyword evidence="9" id="KW-1185">Reference proteome</keyword>
<dbReference type="PANTHER" id="PTHR43690">
    <property type="entry name" value="NARDILYSIN"/>
    <property type="match status" value="1"/>
</dbReference>
<dbReference type="GO" id="GO:0004222">
    <property type="term" value="F:metalloendopeptidase activity"/>
    <property type="evidence" value="ECO:0007669"/>
    <property type="project" value="UniProtKB-EC"/>
</dbReference>
<dbReference type="RefSeq" id="WP_051277133.1">
    <property type="nucleotide sequence ID" value="NZ_LT906453.1"/>
</dbReference>
<evidence type="ECO:0000256" key="3">
    <source>
        <dbReference type="ARBA" id="ARBA00022801"/>
    </source>
</evidence>
<keyword evidence="4" id="KW-0862">Zinc</keyword>
<keyword evidence="3 8" id="KW-0378">Hydrolase</keyword>
<evidence type="ECO:0000259" key="6">
    <source>
        <dbReference type="Pfam" id="PF00675"/>
    </source>
</evidence>
<evidence type="ECO:0000256" key="1">
    <source>
        <dbReference type="ARBA" id="ARBA00007261"/>
    </source>
</evidence>
<dbReference type="EC" id="3.4.24.55" evidence="8"/>
<dbReference type="InterPro" id="IPR011249">
    <property type="entry name" value="Metalloenz_LuxS/M16"/>
</dbReference>
<organism evidence="8 9">
    <name type="scientific">Dermatophilus congolensis</name>
    <dbReference type="NCBI Taxonomy" id="1863"/>
    <lineage>
        <taxon>Bacteria</taxon>
        <taxon>Bacillati</taxon>
        <taxon>Actinomycetota</taxon>
        <taxon>Actinomycetes</taxon>
        <taxon>Micrococcales</taxon>
        <taxon>Dermatophilaceae</taxon>
        <taxon>Dermatophilus</taxon>
    </lineage>
</organism>
<dbReference type="OrthoDB" id="9811314at2"/>
<sequence length="437" mass="47672">MPLPYEIQQVRLPNGLRVVINPDPLVPLVAVNLWVGVGSRHEHPGRTGFAHLFEHLMFQGSANVAEGEHFAALMAQGARLNATTSFDRTNYFETVPTGALELALWLEADRHGNLLPALTQENFDNQRDVVKEEKRQRYDNVPYGTWMAELCALVFPPGHPYSHVPIGSMADLESSCLEDAHAFYTAHYRPSNTVLTLAGDVTADKAADLAATYFGHLTDPDPALIPTHTDSPPLPPIASPIRSSIHADVPHERLYIAFRLPREDTSRAYLGATLALDALGGLGMSRLDMKLVRETALANSVSVSWMGLSENTSLGFITVQLEEGTDPAHVEDIICAELDALGTHGPTEDELTSSNAFAEYGWLSTLAGLTERADALNHYATLHGDATGAAHFLDRLALITGEDVTAAARHWLNPQHRAVLHYIPRARTQGQPGKEQA</sequence>
<comment type="similarity">
    <text evidence="1">Belongs to the peptidase M16 family.</text>
</comment>
<keyword evidence="5" id="KW-0482">Metalloprotease</keyword>
<evidence type="ECO:0000256" key="2">
    <source>
        <dbReference type="ARBA" id="ARBA00022670"/>
    </source>
</evidence>
<evidence type="ECO:0000259" key="7">
    <source>
        <dbReference type="Pfam" id="PF05193"/>
    </source>
</evidence>
<name>A0A239VQG4_9MICO</name>
<dbReference type="InterPro" id="IPR007863">
    <property type="entry name" value="Peptidase_M16_C"/>
</dbReference>
<gene>
    <name evidence="8" type="primary">ptrA</name>
    <name evidence="8" type="ORF">SAMEA4475696_01958</name>
</gene>
<dbReference type="GeneID" id="63460138"/>
<evidence type="ECO:0000313" key="9">
    <source>
        <dbReference type="Proteomes" id="UP000242637"/>
    </source>
</evidence>
<feature type="domain" description="Peptidase M16 C-terminal" evidence="7">
    <location>
        <begin position="177"/>
        <end position="352"/>
    </location>
</feature>
<proteinExistence type="inferred from homology"/>
<dbReference type="KEGG" id="dco:SAMEA4475696_1958"/>
<dbReference type="InterPro" id="IPR011765">
    <property type="entry name" value="Pept_M16_N"/>
</dbReference>
<evidence type="ECO:0000256" key="5">
    <source>
        <dbReference type="ARBA" id="ARBA00023049"/>
    </source>
</evidence>
<evidence type="ECO:0000256" key="4">
    <source>
        <dbReference type="ARBA" id="ARBA00022833"/>
    </source>
</evidence>
<dbReference type="GO" id="GO:0006508">
    <property type="term" value="P:proteolysis"/>
    <property type="evidence" value="ECO:0007669"/>
    <property type="project" value="UniProtKB-KW"/>
</dbReference>
<keyword evidence="2 8" id="KW-0645">Protease</keyword>
<dbReference type="SUPFAM" id="SSF63411">
    <property type="entry name" value="LuxS/MPP-like metallohydrolase"/>
    <property type="match status" value="2"/>
</dbReference>
<reference evidence="8 9" key="1">
    <citation type="submission" date="2017-06" db="EMBL/GenBank/DDBJ databases">
        <authorList>
            <consortium name="Pathogen Informatics"/>
        </authorList>
    </citation>
    <scope>NUCLEOTIDE SEQUENCE [LARGE SCALE GENOMIC DNA]</scope>
    <source>
        <strain evidence="8 9">NCTC13039</strain>
    </source>
</reference>
<accession>A0A239VQG4</accession>